<dbReference type="GeneID" id="96003566"/>
<keyword evidence="2" id="KW-1185">Reference proteome</keyword>
<protein>
    <submittedName>
        <fullName evidence="1">Uncharacterized protein</fullName>
    </submittedName>
</protein>
<organism evidence="1 2">
    <name type="scientific">Cladosporium halotolerans</name>
    <dbReference type="NCBI Taxonomy" id="1052096"/>
    <lineage>
        <taxon>Eukaryota</taxon>
        <taxon>Fungi</taxon>
        <taxon>Dikarya</taxon>
        <taxon>Ascomycota</taxon>
        <taxon>Pezizomycotina</taxon>
        <taxon>Dothideomycetes</taxon>
        <taxon>Dothideomycetidae</taxon>
        <taxon>Cladosporiales</taxon>
        <taxon>Cladosporiaceae</taxon>
        <taxon>Cladosporium</taxon>
    </lineage>
</organism>
<dbReference type="AlphaFoldDB" id="A0AB34L0P6"/>
<proteinExistence type="predicted"/>
<gene>
    <name evidence="1" type="ORF">WHR41_02122</name>
</gene>
<evidence type="ECO:0000313" key="2">
    <source>
        <dbReference type="Proteomes" id="UP000803884"/>
    </source>
</evidence>
<comment type="caution">
    <text evidence="1">The sequence shown here is derived from an EMBL/GenBank/DDBJ whole genome shotgun (WGS) entry which is preliminary data.</text>
</comment>
<dbReference type="EMBL" id="JAAQHG020000005">
    <property type="protein sequence ID" value="KAL1588979.1"/>
    <property type="molecule type" value="Genomic_DNA"/>
</dbReference>
<sequence>MFFMFHQEDDNTPLPTSSGHEQALYLAWKNASCVVPSLWSSVGSMAVCFLAVSNAITIERHAQALRRLAEAGSNWSQLDDVTLSLHRALLPDATSELAQVD</sequence>
<name>A0AB34L0P6_9PEZI</name>
<accession>A0AB34L0P6</accession>
<evidence type="ECO:0000313" key="1">
    <source>
        <dbReference type="EMBL" id="KAL1588979.1"/>
    </source>
</evidence>
<reference evidence="1 2" key="1">
    <citation type="journal article" date="2020" name="Microbiol. Resour. Announc.">
        <title>Draft Genome Sequence of a Cladosporium Species Isolated from the Mesophotic Ascidian Didemnum maculosum.</title>
        <authorList>
            <person name="Gioti A."/>
            <person name="Siaperas R."/>
            <person name="Nikolaivits E."/>
            <person name="Le Goff G."/>
            <person name="Ouazzani J."/>
            <person name="Kotoulas G."/>
            <person name="Topakas E."/>
        </authorList>
    </citation>
    <scope>NUCLEOTIDE SEQUENCE [LARGE SCALE GENOMIC DNA]</scope>
    <source>
        <strain evidence="1 2">TM138-S3</strain>
    </source>
</reference>
<dbReference type="Proteomes" id="UP000803884">
    <property type="component" value="Unassembled WGS sequence"/>
</dbReference>
<dbReference type="RefSeq" id="XP_069232084.1">
    <property type="nucleotide sequence ID" value="XM_069370728.1"/>
</dbReference>